<reference evidence="2" key="1">
    <citation type="submission" date="2021-03" db="EMBL/GenBank/DDBJ databases">
        <title>Evolutionary innovations through gain and loss of genes in the ectomycorrhizal Boletales.</title>
        <authorList>
            <person name="Wu G."/>
            <person name="Miyauchi S."/>
            <person name="Morin E."/>
            <person name="Yang Z.-L."/>
            <person name="Xu J."/>
            <person name="Martin F.M."/>
        </authorList>
    </citation>
    <scope>NUCLEOTIDE SEQUENCE</scope>
    <source>
        <strain evidence="2">BR01</strain>
    </source>
</reference>
<proteinExistence type="predicted"/>
<accession>A0A8I2YEI1</accession>
<feature type="compositionally biased region" description="Low complexity" evidence="1">
    <location>
        <begin position="195"/>
        <end position="204"/>
    </location>
</feature>
<evidence type="ECO:0000256" key="1">
    <source>
        <dbReference type="SAM" id="MobiDB-lite"/>
    </source>
</evidence>
<sequence>MSGKANNQIYPCSSPMDSFMTLLKDVRECNTTPFLHHEDFPNVVYWMKAEYQKDYKNGKGFLHMISNENSGSTGFLEDLNGVIIDSATQQDIREYQRTLWSTLHKFHLAPTTWGHCVEPVQEYCFHSMQIQFLVFTYCEGYWKIDTFMSLYYSQRGDHAQCKGDAEDNDMVKQEGTVTPESLLEASRTKLSKHASSTSRFSGSSKKSKVKTMSVDIKDSSGDSEIETTSSSPLM</sequence>
<gene>
    <name evidence="2" type="ORF">JVT61DRAFT_12055</name>
</gene>
<keyword evidence="3" id="KW-1185">Reference proteome</keyword>
<evidence type="ECO:0000313" key="3">
    <source>
        <dbReference type="Proteomes" id="UP000683000"/>
    </source>
</evidence>
<dbReference type="EMBL" id="JAGFBS010000051">
    <property type="protein sequence ID" value="KAG6370440.1"/>
    <property type="molecule type" value="Genomic_DNA"/>
</dbReference>
<name>A0A8I2YEI1_9AGAM</name>
<dbReference type="OrthoDB" id="2688403at2759"/>
<organism evidence="2 3">
    <name type="scientific">Boletus reticuloceps</name>
    <dbReference type="NCBI Taxonomy" id="495285"/>
    <lineage>
        <taxon>Eukaryota</taxon>
        <taxon>Fungi</taxon>
        <taxon>Dikarya</taxon>
        <taxon>Basidiomycota</taxon>
        <taxon>Agaricomycotina</taxon>
        <taxon>Agaricomycetes</taxon>
        <taxon>Agaricomycetidae</taxon>
        <taxon>Boletales</taxon>
        <taxon>Boletineae</taxon>
        <taxon>Boletaceae</taxon>
        <taxon>Boletoideae</taxon>
        <taxon>Boletus</taxon>
    </lineage>
</organism>
<feature type="region of interest" description="Disordered" evidence="1">
    <location>
        <begin position="171"/>
        <end position="234"/>
    </location>
</feature>
<comment type="caution">
    <text evidence="2">The sequence shown here is derived from an EMBL/GenBank/DDBJ whole genome shotgun (WGS) entry which is preliminary data.</text>
</comment>
<dbReference type="AlphaFoldDB" id="A0A8I2YEI1"/>
<evidence type="ECO:0000313" key="2">
    <source>
        <dbReference type="EMBL" id="KAG6370440.1"/>
    </source>
</evidence>
<protein>
    <submittedName>
        <fullName evidence="2">Uncharacterized protein</fullName>
    </submittedName>
</protein>
<dbReference type="Proteomes" id="UP000683000">
    <property type="component" value="Unassembled WGS sequence"/>
</dbReference>